<protein>
    <submittedName>
        <fullName evidence="1">Uncharacterized protein</fullName>
    </submittedName>
</protein>
<keyword evidence="2" id="KW-1185">Reference proteome</keyword>
<evidence type="ECO:0000313" key="2">
    <source>
        <dbReference type="Proteomes" id="UP000830671"/>
    </source>
</evidence>
<reference evidence="1" key="1">
    <citation type="journal article" date="2021" name="Mol. Plant Microbe Interact.">
        <title>Complete Genome Sequence of the Plant-Pathogenic Fungus Colletotrichum lupini.</title>
        <authorList>
            <person name="Baroncelli R."/>
            <person name="Pensec F."/>
            <person name="Da Lio D."/>
            <person name="Boufleur T."/>
            <person name="Vicente I."/>
            <person name="Sarrocco S."/>
            <person name="Picot A."/>
            <person name="Baraldi E."/>
            <person name="Sukno S."/>
            <person name="Thon M."/>
            <person name="Le Floch G."/>
        </authorList>
    </citation>
    <scope>NUCLEOTIDE SEQUENCE</scope>
    <source>
        <strain evidence="1">IMI 504893</strain>
    </source>
</reference>
<proteinExistence type="predicted"/>
<gene>
    <name evidence="1" type="ORF">CLUP02_15715</name>
</gene>
<sequence length="96" mass="10489">MDNNNGSRSVWSSVSAVNDVALMGLSEHGATGAYIHVAVEICLKTRHRLSHYWILNLDPALITVHLDGTAEEKEIPHDEYESVCQTISGRDAGISN</sequence>
<organism evidence="1 2">
    <name type="scientific">Colletotrichum lupini</name>
    <dbReference type="NCBI Taxonomy" id="145971"/>
    <lineage>
        <taxon>Eukaryota</taxon>
        <taxon>Fungi</taxon>
        <taxon>Dikarya</taxon>
        <taxon>Ascomycota</taxon>
        <taxon>Pezizomycotina</taxon>
        <taxon>Sordariomycetes</taxon>
        <taxon>Hypocreomycetidae</taxon>
        <taxon>Glomerellales</taxon>
        <taxon>Glomerellaceae</taxon>
        <taxon>Colletotrichum</taxon>
        <taxon>Colletotrichum acutatum species complex</taxon>
    </lineage>
</organism>
<dbReference type="GeneID" id="73349649"/>
<evidence type="ECO:0000313" key="1">
    <source>
        <dbReference type="EMBL" id="UQC90185.1"/>
    </source>
</evidence>
<accession>A0A9Q8WPH1</accession>
<dbReference type="Proteomes" id="UP000830671">
    <property type="component" value="Chromosome 8"/>
</dbReference>
<dbReference type="KEGG" id="clup:CLUP02_15715"/>
<dbReference type="AlphaFoldDB" id="A0A9Q8WPH1"/>
<name>A0A9Q8WPH1_9PEZI</name>
<dbReference type="EMBL" id="CP019480">
    <property type="protein sequence ID" value="UQC90185.1"/>
    <property type="molecule type" value="Genomic_DNA"/>
</dbReference>
<dbReference type="RefSeq" id="XP_049151786.1">
    <property type="nucleotide sequence ID" value="XM_049294639.1"/>
</dbReference>